<sequence>MENANGPEYLSLIDIIKMLKKRIWFILLITILCTGIMTIKALILSKPMYEAHSTAIIVKGDTSIVQDSKIEPQYTQNDILLYEKIIDTYVQIAQSNLVIDRTAEELGDYSSLQLKKIITAIPISSSKSSSTGNADNTQIIQLNAVSSNKDEVAKIANVYCKNFIEQSIKILPVGKIEVLDQAETPITPIVTNNSKDIVVGFLFGLMLSVSIVFFRNYTDSLKIRNEKQVKDILNIPVVITIENQGDKKMKKNNKRDYVIEKYRLLRNFVENYNKIGFSCISVTSNSDAEGKETIAKNLAMSLAVYGKKTLFVDCTLSRISKIQSFDLGTARELIDILKDIDKLKDQQVSKEKISEISLRSCIKRTSCEYLSVASIGNYNLDGYNFIVKTEYLKIIMEFLKKKFDYIIIDTPSFSNLSYTQVITGAADACLFVLKEGINEVTKGEMLKDKINTIGCRMLGCILNKEKDPTKIFDNKNSSFASTKIHGRKEKSKIEKSINIEA</sequence>
<evidence type="ECO:0000256" key="6">
    <source>
        <dbReference type="ARBA" id="ARBA00023136"/>
    </source>
</evidence>
<dbReference type="Proteomes" id="UP000033115">
    <property type="component" value="Chromosome"/>
</dbReference>
<evidence type="ECO:0000259" key="8">
    <source>
        <dbReference type="Pfam" id="PF02706"/>
    </source>
</evidence>
<dbReference type="AlphaFoldDB" id="A0A0E3M7K7"/>
<feature type="domain" description="AAA" evidence="9">
    <location>
        <begin position="280"/>
        <end position="433"/>
    </location>
</feature>
<dbReference type="GO" id="GO:0005886">
    <property type="term" value="C:plasma membrane"/>
    <property type="evidence" value="ECO:0007669"/>
    <property type="project" value="UniProtKB-SubCell"/>
</dbReference>
<proteinExistence type="inferred from homology"/>
<dbReference type="STRING" id="1548.CSCA_0028"/>
<evidence type="ECO:0000256" key="7">
    <source>
        <dbReference type="SAM" id="Phobius"/>
    </source>
</evidence>
<evidence type="ECO:0000256" key="5">
    <source>
        <dbReference type="ARBA" id="ARBA00022989"/>
    </source>
</evidence>
<keyword evidence="11" id="KW-1185">Reference proteome</keyword>
<comment type="subcellular location">
    <subcellularLocation>
        <location evidence="1">Cell membrane</location>
        <topology evidence="1">Multi-pass membrane protein</topology>
    </subcellularLocation>
</comment>
<gene>
    <name evidence="10" type="ORF">CSCA_0028</name>
</gene>
<feature type="domain" description="Polysaccharide chain length determinant N-terminal" evidence="8">
    <location>
        <begin position="10"/>
        <end position="106"/>
    </location>
</feature>
<dbReference type="HOGENOM" id="CLU_543708_0_0_9"/>
<evidence type="ECO:0000256" key="3">
    <source>
        <dbReference type="ARBA" id="ARBA00022475"/>
    </source>
</evidence>
<evidence type="ECO:0000256" key="1">
    <source>
        <dbReference type="ARBA" id="ARBA00004651"/>
    </source>
</evidence>
<keyword evidence="5 7" id="KW-1133">Transmembrane helix</keyword>
<dbReference type="Pfam" id="PF13614">
    <property type="entry name" value="AAA_31"/>
    <property type="match status" value="1"/>
</dbReference>
<dbReference type="EMBL" id="CP009933">
    <property type="protein sequence ID" value="AKA67153.1"/>
    <property type="molecule type" value="Genomic_DNA"/>
</dbReference>
<dbReference type="RefSeq" id="WP_029162239.1">
    <property type="nucleotide sequence ID" value="NZ_CP009933.1"/>
</dbReference>
<dbReference type="InterPro" id="IPR027417">
    <property type="entry name" value="P-loop_NTPase"/>
</dbReference>
<dbReference type="InterPro" id="IPR003856">
    <property type="entry name" value="LPS_length_determ_N"/>
</dbReference>
<keyword evidence="3" id="KW-1003">Cell membrane</keyword>
<keyword evidence="4 7" id="KW-0812">Transmembrane</keyword>
<protein>
    <submittedName>
        <fullName evidence="10">Capsular polysaccharide biosynthesis protein</fullName>
    </submittedName>
</protein>
<feature type="transmembrane region" description="Helical" evidence="7">
    <location>
        <begin position="23"/>
        <end position="43"/>
    </location>
</feature>
<dbReference type="KEGG" id="csq:CSCA_0028"/>
<reference evidence="10 11" key="1">
    <citation type="journal article" date="2015" name="J. Biotechnol.">
        <title>Complete genome sequence of a malodorant-producing acetogen, Clostridium scatologenes ATCC 25775(T).</title>
        <authorList>
            <person name="Zhu Z."/>
            <person name="Guo T."/>
            <person name="Zheng H."/>
            <person name="Song T."/>
            <person name="Ouyang P."/>
            <person name="Xie J."/>
        </authorList>
    </citation>
    <scope>NUCLEOTIDE SEQUENCE [LARGE SCALE GENOMIC DNA]</scope>
    <source>
        <strain evidence="10 11">ATCC 25775</strain>
    </source>
</reference>
<evidence type="ECO:0000259" key="9">
    <source>
        <dbReference type="Pfam" id="PF13614"/>
    </source>
</evidence>
<feature type="transmembrane region" description="Helical" evidence="7">
    <location>
        <begin position="197"/>
        <end position="217"/>
    </location>
</feature>
<name>A0A0E3M7K7_CLOSL</name>
<accession>A0A0E3M7K7</accession>
<organism evidence="10 11">
    <name type="scientific">Clostridium scatologenes</name>
    <dbReference type="NCBI Taxonomy" id="1548"/>
    <lineage>
        <taxon>Bacteria</taxon>
        <taxon>Bacillati</taxon>
        <taxon>Bacillota</taxon>
        <taxon>Clostridia</taxon>
        <taxon>Eubacteriales</taxon>
        <taxon>Clostridiaceae</taxon>
        <taxon>Clostridium</taxon>
    </lineage>
</organism>
<evidence type="ECO:0000313" key="11">
    <source>
        <dbReference type="Proteomes" id="UP000033115"/>
    </source>
</evidence>
<comment type="similarity">
    <text evidence="2">Belongs to the CpsC/CapA family.</text>
</comment>
<dbReference type="Gene3D" id="3.40.50.300">
    <property type="entry name" value="P-loop containing nucleotide triphosphate hydrolases"/>
    <property type="match status" value="1"/>
</dbReference>
<evidence type="ECO:0000256" key="4">
    <source>
        <dbReference type="ARBA" id="ARBA00022692"/>
    </source>
</evidence>
<evidence type="ECO:0000256" key="2">
    <source>
        <dbReference type="ARBA" id="ARBA00006683"/>
    </source>
</evidence>
<dbReference type="InterPro" id="IPR050445">
    <property type="entry name" value="Bact_polysacc_biosynth/exp"/>
</dbReference>
<evidence type="ECO:0000313" key="10">
    <source>
        <dbReference type="EMBL" id="AKA67153.1"/>
    </source>
</evidence>
<dbReference type="PANTHER" id="PTHR32309">
    <property type="entry name" value="TYROSINE-PROTEIN KINASE"/>
    <property type="match status" value="1"/>
</dbReference>
<keyword evidence="6 7" id="KW-0472">Membrane</keyword>
<dbReference type="PANTHER" id="PTHR32309:SF31">
    <property type="entry name" value="CAPSULAR EXOPOLYSACCHARIDE FAMILY"/>
    <property type="match status" value="1"/>
</dbReference>
<dbReference type="SUPFAM" id="SSF52540">
    <property type="entry name" value="P-loop containing nucleoside triphosphate hydrolases"/>
    <property type="match status" value="1"/>
</dbReference>
<dbReference type="GO" id="GO:0004713">
    <property type="term" value="F:protein tyrosine kinase activity"/>
    <property type="evidence" value="ECO:0007669"/>
    <property type="project" value="TreeGrafter"/>
</dbReference>
<dbReference type="Pfam" id="PF02706">
    <property type="entry name" value="Wzz"/>
    <property type="match status" value="1"/>
</dbReference>
<dbReference type="InterPro" id="IPR025669">
    <property type="entry name" value="AAA_dom"/>
</dbReference>